<evidence type="ECO:0000313" key="3">
    <source>
        <dbReference type="Proteomes" id="UP001144096"/>
    </source>
</evidence>
<dbReference type="GO" id="GO:0016787">
    <property type="term" value="F:hydrolase activity"/>
    <property type="evidence" value="ECO:0007669"/>
    <property type="project" value="UniProtKB-KW"/>
</dbReference>
<name>A0A9X2NC88_9PSEU</name>
<organism evidence="2 3">
    <name type="scientific">Amycolatopsis iheyensis</name>
    <dbReference type="NCBI Taxonomy" id="2945988"/>
    <lineage>
        <taxon>Bacteria</taxon>
        <taxon>Bacillati</taxon>
        <taxon>Actinomycetota</taxon>
        <taxon>Actinomycetes</taxon>
        <taxon>Pseudonocardiales</taxon>
        <taxon>Pseudonocardiaceae</taxon>
        <taxon>Amycolatopsis</taxon>
    </lineage>
</organism>
<accession>A0A9X2NC88</accession>
<feature type="domain" description="AB hydrolase-1" evidence="1">
    <location>
        <begin position="16"/>
        <end position="249"/>
    </location>
</feature>
<dbReference type="AlphaFoldDB" id="A0A9X2NC88"/>
<reference evidence="2" key="1">
    <citation type="submission" date="2022-06" db="EMBL/GenBank/DDBJ databases">
        <title>Amycolatopsis iheyaensis sp. nov., a new species of the genus Amycolatopsis isolated from soil in Iheya island, Japan.</title>
        <authorList>
            <person name="Ngamcharungchit C."/>
            <person name="Kanto H."/>
            <person name="Take A."/>
            <person name="Intra B."/>
            <person name="Matsumoto A."/>
            <person name="Panbangred W."/>
            <person name="Inahashi Y."/>
        </authorList>
    </citation>
    <scope>NUCLEOTIDE SEQUENCE</scope>
    <source>
        <strain evidence="2">OK19-0408</strain>
    </source>
</reference>
<dbReference type="RefSeq" id="WP_257921739.1">
    <property type="nucleotide sequence ID" value="NZ_JAMXQV010000009.1"/>
</dbReference>
<gene>
    <name evidence="2" type="ORF">M8542_20055</name>
</gene>
<dbReference type="Proteomes" id="UP001144096">
    <property type="component" value="Unassembled WGS sequence"/>
</dbReference>
<dbReference type="InterPro" id="IPR000073">
    <property type="entry name" value="AB_hydrolase_1"/>
</dbReference>
<dbReference type="Gene3D" id="3.40.50.1820">
    <property type="entry name" value="alpha/beta hydrolase"/>
    <property type="match status" value="1"/>
</dbReference>
<dbReference type="PANTHER" id="PTHR43798">
    <property type="entry name" value="MONOACYLGLYCEROL LIPASE"/>
    <property type="match status" value="1"/>
</dbReference>
<evidence type="ECO:0000259" key="1">
    <source>
        <dbReference type="Pfam" id="PF12697"/>
    </source>
</evidence>
<dbReference type="Pfam" id="PF12697">
    <property type="entry name" value="Abhydrolase_6"/>
    <property type="match status" value="1"/>
</dbReference>
<keyword evidence="2" id="KW-0378">Hydrolase</keyword>
<sequence length="262" mass="27364">MQSDGVRVHGASGQPVLLLPGGAEACDGFFPGLVEGLADCRVIVHDRPGTGTSAVDGTLAGAADHLSDLIDRLGCGPVVVVGQSLGGAVGVLLARAHPEQVAGLVLLDPTIVNDPRTCALLERMTRVLGALASVPGVRGVLTRLLRASIVRSTRKQHLRPDCEAAQLKMADIDIPQLARAVRGITEVSRGLREPDLPRVPAVVVTADRKPATAMRRGHERLATAFGGRVVSWPGATHGVHLDHPDETLATVRELVGQVNAKA</sequence>
<dbReference type="InterPro" id="IPR029058">
    <property type="entry name" value="AB_hydrolase_fold"/>
</dbReference>
<evidence type="ECO:0000313" key="2">
    <source>
        <dbReference type="EMBL" id="MCR6485127.1"/>
    </source>
</evidence>
<protein>
    <submittedName>
        <fullName evidence="2">Alpha/beta hydrolase</fullName>
    </submittedName>
</protein>
<dbReference type="InterPro" id="IPR050266">
    <property type="entry name" value="AB_hydrolase_sf"/>
</dbReference>
<dbReference type="EMBL" id="JAMXQV010000009">
    <property type="protein sequence ID" value="MCR6485127.1"/>
    <property type="molecule type" value="Genomic_DNA"/>
</dbReference>
<keyword evidence="3" id="KW-1185">Reference proteome</keyword>
<comment type="caution">
    <text evidence="2">The sequence shown here is derived from an EMBL/GenBank/DDBJ whole genome shotgun (WGS) entry which is preliminary data.</text>
</comment>
<dbReference type="PRINTS" id="PR00111">
    <property type="entry name" value="ABHYDROLASE"/>
</dbReference>
<proteinExistence type="predicted"/>
<dbReference type="SUPFAM" id="SSF53474">
    <property type="entry name" value="alpha/beta-Hydrolases"/>
    <property type="match status" value="1"/>
</dbReference>